<accession>A0ABT0AVZ8</accession>
<feature type="binding site" evidence="8">
    <location>
        <begin position="204"/>
        <end position="205"/>
    </location>
    <ligand>
        <name>substrate</name>
    </ligand>
</feature>
<reference evidence="10" key="1">
    <citation type="submission" date="2022-03" db="EMBL/GenBank/DDBJ databases">
        <title>Identification of a novel bacterium isolated from mangrove sediments.</title>
        <authorList>
            <person name="Pan X."/>
        </authorList>
    </citation>
    <scope>NUCLEOTIDE SEQUENCE</scope>
    <source>
        <strain evidence="10">B2580</strain>
    </source>
</reference>
<feature type="binding site" evidence="8">
    <location>
        <position position="51"/>
    </location>
    <ligand>
        <name>substrate</name>
    </ligand>
</feature>
<feature type="binding site" evidence="8">
    <location>
        <begin position="79"/>
        <end position="80"/>
    </location>
    <ligand>
        <name>substrate</name>
    </ligand>
</feature>
<feature type="binding site" evidence="8">
    <location>
        <position position="186"/>
    </location>
    <ligand>
        <name>substrate</name>
    </ligand>
</feature>
<keyword evidence="6 8" id="KW-0413">Isomerase</keyword>
<comment type="pathway">
    <text evidence="1 8">Amino-acid biosynthesis; L-lysine biosynthesis via DAP pathway; DL-2,6-diaminopimelate from LL-2,6-diaminopimelate: step 1/1.</text>
</comment>
<comment type="similarity">
    <text evidence="2 8">Belongs to the diaminopimelate epimerase family.</text>
</comment>
<feature type="active site" evidence="9">
    <location>
        <position position="78"/>
    </location>
</feature>
<evidence type="ECO:0000256" key="6">
    <source>
        <dbReference type="ARBA" id="ARBA00023235"/>
    </source>
</evidence>
<evidence type="ECO:0000256" key="9">
    <source>
        <dbReference type="PROSITE-ProRule" id="PRU10125"/>
    </source>
</evidence>
<feature type="binding site" evidence="8">
    <location>
        <begin position="214"/>
        <end position="215"/>
    </location>
    <ligand>
        <name>substrate</name>
    </ligand>
</feature>
<proteinExistence type="inferred from homology"/>
<evidence type="ECO:0000256" key="8">
    <source>
        <dbReference type="HAMAP-Rule" id="MF_00197"/>
    </source>
</evidence>
<feature type="binding site" evidence="8">
    <location>
        <position position="69"/>
    </location>
    <ligand>
        <name>substrate</name>
    </ligand>
</feature>
<protein>
    <recommendedName>
        <fullName evidence="3 8">Diaminopimelate epimerase</fullName>
        <shortName evidence="8">DAP epimerase</shortName>
        <ecNumber evidence="3 8">5.1.1.7</ecNumber>
    </recommendedName>
    <alternativeName>
        <fullName evidence="8">PLP-independent amino acid racemase</fullName>
    </alternativeName>
</protein>
<dbReference type="HAMAP" id="MF_00197">
    <property type="entry name" value="DAP_epimerase"/>
    <property type="match status" value="1"/>
</dbReference>
<dbReference type="PANTHER" id="PTHR31689:SF0">
    <property type="entry name" value="DIAMINOPIMELATE EPIMERASE"/>
    <property type="match status" value="1"/>
</dbReference>
<feature type="site" description="Could be important to modulate the pK values of the two catalytic cysteine residues" evidence="8">
    <location>
        <position position="204"/>
    </location>
</feature>
<evidence type="ECO:0000256" key="7">
    <source>
        <dbReference type="ARBA" id="ARBA00051712"/>
    </source>
</evidence>
<dbReference type="PANTHER" id="PTHR31689">
    <property type="entry name" value="DIAMINOPIMELATE EPIMERASE, CHLOROPLASTIC"/>
    <property type="match status" value="1"/>
</dbReference>
<dbReference type="SUPFAM" id="SSF54506">
    <property type="entry name" value="Diaminopimelate epimerase-like"/>
    <property type="match status" value="2"/>
</dbReference>
<evidence type="ECO:0000313" key="10">
    <source>
        <dbReference type="EMBL" id="MCJ2176992.1"/>
    </source>
</evidence>
<comment type="function">
    <text evidence="8">Catalyzes the stereoinversion of LL-2,6-diaminopimelate (L,L-DAP) to meso-diaminopimelate (meso-DAP), a precursor of L-lysine and an essential component of the bacterial peptidoglycan.</text>
</comment>
<evidence type="ECO:0000256" key="1">
    <source>
        <dbReference type="ARBA" id="ARBA00005196"/>
    </source>
</evidence>
<keyword evidence="5 8" id="KW-0457">Lysine biosynthesis</keyword>
<evidence type="ECO:0000313" key="11">
    <source>
        <dbReference type="Proteomes" id="UP001162880"/>
    </source>
</evidence>
<comment type="subcellular location">
    <subcellularLocation>
        <location evidence="8">Cytoplasm</location>
    </subcellularLocation>
</comment>
<dbReference type="Pfam" id="PF01678">
    <property type="entry name" value="DAP_epimerase"/>
    <property type="match status" value="2"/>
</dbReference>
<feature type="site" description="Could be important to modulate the pK values of the two catalytic cysteine residues" evidence="8">
    <location>
        <position position="155"/>
    </location>
</feature>
<dbReference type="PROSITE" id="PS01326">
    <property type="entry name" value="DAP_EPIMERASE"/>
    <property type="match status" value="1"/>
</dbReference>
<dbReference type="NCBIfam" id="TIGR00652">
    <property type="entry name" value="DapF"/>
    <property type="match status" value="1"/>
</dbReference>
<feature type="binding site" evidence="8">
    <location>
        <position position="13"/>
    </location>
    <ligand>
        <name>substrate</name>
    </ligand>
</feature>
<dbReference type="Proteomes" id="UP001162880">
    <property type="component" value="Unassembled WGS sequence"/>
</dbReference>
<keyword evidence="8" id="KW-0963">Cytoplasm</keyword>
<evidence type="ECO:0000256" key="5">
    <source>
        <dbReference type="ARBA" id="ARBA00023154"/>
    </source>
</evidence>
<feature type="active site" description="Proton donor" evidence="8">
    <location>
        <position position="78"/>
    </location>
</feature>
<gene>
    <name evidence="8 10" type="primary">dapF</name>
    <name evidence="10" type="ORF">MTR64_00285</name>
</gene>
<organism evidence="10 11">
    <name type="scientific">Novosphingobium album</name>
    <name type="common">ex Hu et al. 2023</name>
    <dbReference type="NCBI Taxonomy" id="2930093"/>
    <lineage>
        <taxon>Bacteria</taxon>
        <taxon>Pseudomonadati</taxon>
        <taxon>Pseudomonadota</taxon>
        <taxon>Alphaproteobacteria</taxon>
        <taxon>Sphingomonadales</taxon>
        <taxon>Sphingomonadaceae</taxon>
        <taxon>Novosphingobium</taxon>
    </lineage>
</organism>
<evidence type="ECO:0000256" key="3">
    <source>
        <dbReference type="ARBA" id="ARBA00013080"/>
    </source>
</evidence>
<keyword evidence="4 8" id="KW-0028">Amino-acid biosynthesis</keyword>
<dbReference type="GO" id="GO:0008837">
    <property type="term" value="F:diaminopimelate epimerase activity"/>
    <property type="evidence" value="ECO:0007669"/>
    <property type="project" value="UniProtKB-EC"/>
</dbReference>
<dbReference type="Gene3D" id="3.10.310.10">
    <property type="entry name" value="Diaminopimelate Epimerase, Chain A, domain 1"/>
    <property type="match status" value="2"/>
</dbReference>
<feature type="active site" description="Proton acceptor" evidence="8">
    <location>
        <position position="213"/>
    </location>
</feature>
<evidence type="ECO:0000256" key="4">
    <source>
        <dbReference type="ARBA" id="ARBA00022605"/>
    </source>
</evidence>
<comment type="subunit">
    <text evidence="8">Homodimer.</text>
</comment>
<dbReference type="InterPro" id="IPR001653">
    <property type="entry name" value="DAP_epimerase_DapF"/>
</dbReference>
<dbReference type="RefSeq" id="WP_243989675.1">
    <property type="nucleotide sequence ID" value="NZ_JALHLE010000001.1"/>
</dbReference>
<name>A0ABT0AVZ8_9SPHN</name>
<feature type="binding site" evidence="8">
    <location>
        <position position="153"/>
    </location>
    <ligand>
        <name>substrate</name>
    </ligand>
</feature>
<keyword evidence="11" id="KW-1185">Reference proteome</keyword>
<evidence type="ECO:0000256" key="2">
    <source>
        <dbReference type="ARBA" id="ARBA00010219"/>
    </source>
</evidence>
<dbReference type="InterPro" id="IPR018510">
    <property type="entry name" value="DAP_epimerase_AS"/>
</dbReference>
<dbReference type="EC" id="5.1.1.7" evidence="3 8"/>
<sequence>MRIDFTKMHGLGNDFVVLDARNPALAQALPAMDAAFAAALADRHTGIGCDQLILLEPSRAGDFRMRIFNADGSEVEACGNATRAVGLLHGAPARIETLGGLLCATPTNAGISVEMGQPRFDWDAIPLAYAMDTHTMPLAWEDLTNPIAVNVGNPHAIFFVADPYAVDMARLGPLIETDPVFPERVNVNVAAITARDAITLRVWERGAGLTRACGTGACATAVGAMKRGLVERAVTVSLPGGELAIEWREDGEIVMTGPATESFRGSFDPVDYGIPAGSPD</sequence>
<comment type="caution">
    <text evidence="10">The sequence shown here is derived from an EMBL/GenBank/DDBJ whole genome shotgun (WGS) entry which is preliminary data.</text>
</comment>
<dbReference type="EMBL" id="JALHLE010000001">
    <property type="protein sequence ID" value="MCJ2176992.1"/>
    <property type="molecule type" value="Genomic_DNA"/>
</dbReference>
<comment type="catalytic activity">
    <reaction evidence="7 8">
        <text>(2S,6S)-2,6-diaminopimelate = meso-2,6-diaminopimelate</text>
        <dbReference type="Rhea" id="RHEA:15393"/>
        <dbReference type="ChEBI" id="CHEBI:57609"/>
        <dbReference type="ChEBI" id="CHEBI:57791"/>
        <dbReference type="EC" id="5.1.1.7"/>
    </reaction>
</comment>